<dbReference type="EMBL" id="FOQH01000011">
    <property type="protein sequence ID" value="SFI96375.1"/>
    <property type="molecule type" value="Genomic_DNA"/>
</dbReference>
<evidence type="ECO:0000256" key="4">
    <source>
        <dbReference type="ARBA" id="ARBA00022692"/>
    </source>
</evidence>
<dbReference type="RefSeq" id="WP_092864069.1">
    <property type="nucleotide sequence ID" value="NZ_FOQH01000011.1"/>
</dbReference>
<keyword evidence="4 7" id="KW-0812">Transmembrane</keyword>
<comment type="subcellular location">
    <subcellularLocation>
        <location evidence="1">Cell membrane</location>
        <topology evidence="1">Multi-pass membrane protein</topology>
    </subcellularLocation>
</comment>
<evidence type="ECO:0000256" key="2">
    <source>
        <dbReference type="ARBA" id="ARBA00008193"/>
    </source>
</evidence>
<accession>A0A1I3MI26</accession>
<evidence type="ECO:0000256" key="6">
    <source>
        <dbReference type="ARBA" id="ARBA00023136"/>
    </source>
</evidence>
<keyword evidence="6 7" id="KW-0472">Membrane</keyword>
<feature type="domain" description="Glycine transporter" evidence="8">
    <location>
        <begin position="6"/>
        <end position="80"/>
    </location>
</feature>
<evidence type="ECO:0000313" key="9">
    <source>
        <dbReference type="EMBL" id="SFI96375.1"/>
    </source>
</evidence>
<proteinExistence type="inferred from homology"/>
<evidence type="ECO:0000256" key="1">
    <source>
        <dbReference type="ARBA" id="ARBA00004651"/>
    </source>
</evidence>
<organism evidence="9 10">
    <name type="scientific">Albimonas pacifica</name>
    <dbReference type="NCBI Taxonomy" id="1114924"/>
    <lineage>
        <taxon>Bacteria</taxon>
        <taxon>Pseudomonadati</taxon>
        <taxon>Pseudomonadota</taxon>
        <taxon>Alphaproteobacteria</taxon>
        <taxon>Rhodobacterales</taxon>
        <taxon>Paracoccaceae</taxon>
        <taxon>Albimonas</taxon>
    </lineage>
</organism>
<evidence type="ECO:0000256" key="7">
    <source>
        <dbReference type="SAM" id="Phobius"/>
    </source>
</evidence>
<protein>
    <submittedName>
        <fullName evidence="9">Uncharacterized membrane protein YeiH</fullName>
    </submittedName>
</protein>
<sequence>MTTAEALDYASVFVFGLTGGLAASRAQLDPVGFLFLAVITAVGGGTARDVILDRQPVFWVGEPANILVACAAGLICFVWAPRLESRRRALDWLDAVALASAVGAGITAARWEGAGVIVTVLMGVMTGCLGGILRDVVCNEQPMVLRRGELYVTAAAAGAAAGAATMELGGGIGPASILCGLVAFGLRAGSLRFGWRLPEYRSRPPRS</sequence>
<dbReference type="Proteomes" id="UP000199377">
    <property type="component" value="Unassembled WGS sequence"/>
</dbReference>
<dbReference type="InterPro" id="IPR005115">
    <property type="entry name" value="Gly_transporter"/>
</dbReference>
<reference evidence="9 10" key="1">
    <citation type="submission" date="2016-10" db="EMBL/GenBank/DDBJ databases">
        <authorList>
            <person name="de Groot N.N."/>
        </authorList>
    </citation>
    <scope>NUCLEOTIDE SEQUENCE [LARGE SCALE GENOMIC DNA]</scope>
    <source>
        <strain evidence="9 10">CGMCC 1.11030</strain>
    </source>
</reference>
<feature type="transmembrane region" description="Helical" evidence="7">
    <location>
        <begin position="57"/>
        <end position="80"/>
    </location>
</feature>
<dbReference type="PANTHER" id="PTHR30506:SF3">
    <property type="entry name" value="UPF0126 INNER MEMBRANE PROTEIN YADS-RELATED"/>
    <property type="match status" value="1"/>
</dbReference>
<evidence type="ECO:0000313" key="10">
    <source>
        <dbReference type="Proteomes" id="UP000199377"/>
    </source>
</evidence>
<keyword evidence="10" id="KW-1185">Reference proteome</keyword>
<gene>
    <name evidence="9" type="ORF">SAMN05216258_111107</name>
</gene>
<dbReference type="OrthoDB" id="9791874at2"/>
<dbReference type="Pfam" id="PF03458">
    <property type="entry name" value="Gly_transporter"/>
    <property type="match status" value="2"/>
</dbReference>
<keyword evidence="5 7" id="KW-1133">Transmembrane helix</keyword>
<name>A0A1I3MI26_9RHOB</name>
<evidence type="ECO:0000256" key="3">
    <source>
        <dbReference type="ARBA" id="ARBA00022475"/>
    </source>
</evidence>
<feature type="domain" description="Glycine transporter" evidence="8">
    <location>
        <begin position="92"/>
        <end position="163"/>
    </location>
</feature>
<evidence type="ECO:0000259" key="8">
    <source>
        <dbReference type="Pfam" id="PF03458"/>
    </source>
</evidence>
<feature type="transmembrane region" description="Helical" evidence="7">
    <location>
        <begin position="6"/>
        <end position="24"/>
    </location>
</feature>
<dbReference type="PANTHER" id="PTHR30506">
    <property type="entry name" value="INNER MEMBRANE PROTEIN"/>
    <property type="match status" value="1"/>
</dbReference>
<keyword evidence="3" id="KW-1003">Cell membrane</keyword>
<dbReference type="GO" id="GO:0005886">
    <property type="term" value="C:plasma membrane"/>
    <property type="evidence" value="ECO:0007669"/>
    <property type="project" value="UniProtKB-SubCell"/>
</dbReference>
<feature type="transmembrane region" description="Helical" evidence="7">
    <location>
        <begin position="31"/>
        <end position="51"/>
    </location>
</feature>
<comment type="similarity">
    <text evidence="2">Belongs to the UPF0126 family.</text>
</comment>
<feature type="transmembrane region" description="Helical" evidence="7">
    <location>
        <begin position="117"/>
        <end position="137"/>
    </location>
</feature>
<feature type="transmembrane region" description="Helical" evidence="7">
    <location>
        <begin position="172"/>
        <end position="195"/>
    </location>
</feature>
<evidence type="ECO:0000256" key="5">
    <source>
        <dbReference type="ARBA" id="ARBA00022989"/>
    </source>
</evidence>
<dbReference type="AlphaFoldDB" id="A0A1I3MI26"/>